<evidence type="ECO:0000313" key="5">
    <source>
        <dbReference type="EMBL" id="AFU01096.1"/>
    </source>
</evidence>
<gene>
    <name evidence="5" type="ORF">O3I_015675</name>
</gene>
<organism evidence="5 6">
    <name type="scientific">Nocardia brasiliensis (strain ATCC 700358 / HUJEG-1)</name>
    <dbReference type="NCBI Taxonomy" id="1133849"/>
    <lineage>
        <taxon>Bacteria</taxon>
        <taxon>Bacillati</taxon>
        <taxon>Actinomycetota</taxon>
        <taxon>Actinomycetes</taxon>
        <taxon>Mycobacteriales</taxon>
        <taxon>Nocardiaceae</taxon>
        <taxon>Nocardia</taxon>
    </lineage>
</organism>
<keyword evidence="3" id="KW-0804">Transcription</keyword>
<dbReference type="Gene3D" id="1.10.10.10">
    <property type="entry name" value="Winged helix-like DNA-binding domain superfamily/Winged helix DNA-binding domain"/>
    <property type="match status" value="1"/>
</dbReference>
<evidence type="ECO:0000259" key="4">
    <source>
        <dbReference type="PROSITE" id="PS51118"/>
    </source>
</evidence>
<keyword evidence="2" id="KW-0238">DNA-binding</keyword>
<reference evidence="5 6" key="1">
    <citation type="journal article" date="2012" name="J. Bacteriol.">
        <title>Complete genome sequence of Nocardia brasiliensis HUJEG-1.</title>
        <authorList>
            <person name="Vera-Cabrera L."/>
            <person name="Ortiz-Lopez R."/>
            <person name="Elizondo-Gonzalez R."/>
            <person name="Perez-Maya A.A."/>
            <person name="Ocampo-Candiani J."/>
        </authorList>
    </citation>
    <scope>NUCLEOTIDE SEQUENCE [LARGE SCALE GENOMIC DNA]</scope>
    <source>
        <strain evidence="6">ATCC 700358</strain>
    </source>
</reference>
<name>K0F094_NOCB7</name>
<evidence type="ECO:0000313" key="6">
    <source>
        <dbReference type="Proteomes" id="UP000006304"/>
    </source>
</evidence>
<evidence type="ECO:0000256" key="1">
    <source>
        <dbReference type="ARBA" id="ARBA00023015"/>
    </source>
</evidence>
<dbReference type="GO" id="GO:0003677">
    <property type="term" value="F:DNA binding"/>
    <property type="evidence" value="ECO:0007669"/>
    <property type="project" value="UniProtKB-KW"/>
</dbReference>
<dbReference type="SUPFAM" id="SSF46785">
    <property type="entry name" value="Winged helix' DNA-binding domain"/>
    <property type="match status" value="1"/>
</dbReference>
<dbReference type="PANTHER" id="PTHR33204:SF39">
    <property type="entry name" value="TRANSCRIPTIONAL REGULATORY PROTEIN"/>
    <property type="match status" value="1"/>
</dbReference>
<dbReference type="RefSeq" id="WP_014983951.1">
    <property type="nucleotide sequence ID" value="NC_018681.1"/>
</dbReference>
<dbReference type="Proteomes" id="UP000006304">
    <property type="component" value="Chromosome"/>
</dbReference>
<dbReference type="EMBL" id="CP003876">
    <property type="protein sequence ID" value="AFU01096.1"/>
    <property type="molecule type" value="Genomic_DNA"/>
</dbReference>
<dbReference type="KEGG" id="nbr:O3I_015675"/>
<dbReference type="eggNOG" id="COG1733">
    <property type="taxonomic scope" value="Bacteria"/>
</dbReference>
<dbReference type="Pfam" id="PF01638">
    <property type="entry name" value="HxlR"/>
    <property type="match status" value="1"/>
</dbReference>
<dbReference type="PROSITE" id="PS51118">
    <property type="entry name" value="HTH_HXLR"/>
    <property type="match status" value="1"/>
</dbReference>
<evidence type="ECO:0000256" key="2">
    <source>
        <dbReference type="ARBA" id="ARBA00023125"/>
    </source>
</evidence>
<dbReference type="InterPro" id="IPR036390">
    <property type="entry name" value="WH_DNA-bd_sf"/>
</dbReference>
<dbReference type="STRING" id="1133849.O3I_015675"/>
<dbReference type="HOGENOM" id="CLU_111585_2_3_11"/>
<dbReference type="AlphaFoldDB" id="K0F094"/>
<accession>K0F094</accession>
<protein>
    <submittedName>
        <fullName evidence="5">Putative transcriptional regulator</fullName>
    </submittedName>
</protein>
<dbReference type="InterPro" id="IPR036388">
    <property type="entry name" value="WH-like_DNA-bd_sf"/>
</dbReference>
<dbReference type="PANTHER" id="PTHR33204">
    <property type="entry name" value="TRANSCRIPTIONAL REGULATOR, MARR FAMILY"/>
    <property type="match status" value="1"/>
</dbReference>
<keyword evidence="1" id="KW-0805">Transcription regulation</keyword>
<sequence>MHDDEELGRDVARRVFAAVSTKWSLRVLEEVGAGRYRFRELHRAVEGISYKMLTQTLRELEKHGLLSRFDHHSANPRVDYSLTPAGVELVATIHTLCGWSRTHLDELLTAPAHRPATP</sequence>
<proteinExistence type="predicted"/>
<evidence type="ECO:0000256" key="3">
    <source>
        <dbReference type="ARBA" id="ARBA00023163"/>
    </source>
</evidence>
<dbReference type="InterPro" id="IPR002577">
    <property type="entry name" value="HTH_HxlR"/>
</dbReference>
<feature type="domain" description="HTH hxlR-type" evidence="4">
    <location>
        <begin position="9"/>
        <end position="108"/>
    </location>
</feature>
<keyword evidence="6" id="KW-1185">Reference proteome</keyword>